<accession>A0A2I0KTY7</accession>
<name>A0A2I0KTY7_PUNGR</name>
<dbReference type="EMBL" id="PGOL01000350">
    <property type="protein sequence ID" value="PKI71935.1"/>
    <property type="molecule type" value="Genomic_DNA"/>
</dbReference>
<feature type="compositionally biased region" description="Basic and acidic residues" evidence="1">
    <location>
        <begin position="193"/>
        <end position="209"/>
    </location>
</feature>
<keyword evidence="3" id="KW-1185">Reference proteome</keyword>
<dbReference type="AlphaFoldDB" id="A0A2I0KTY7"/>
<gene>
    <name evidence="2" type="ORF">CRG98_007703</name>
</gene>
<feature type="compositionally biased region" description="Polar residues" evidence="1">
    <location>
        <begin position="210"/>
        <end position="220"/>
    </location>
</feature>
<evidence type="ECO:0000256" key="1">
    <source>
        <dbReference type="SAM" id="MobiDB-lite"/>
    </source>
</evidence>
<feature type="region of interest" description="Disordered" evidence="1">
    <location>
        <begin position="92"/>
        <end position="117"/>
    </location>
</feature>
<evidence type="ECO:0000313" key="3">
    <source>
        <dbReference type="Proteomes" id="UP000233551"/>
    </source>
</evidence>
<comment type="caution">
    <text evidence="2">The sequence shown here is derived from an EMBL/GenBank/DDBJ whole genome shotgun (WGS) entry which is preliminary data.</text>
</comment>
<sequence length="220" mass="24792">MVCGTEGSEFEGSVVCRPISYTPYRYSVLSKDPGWLAFGLYSAHAHRVVVKTETEINAIWAHESQGLVRSNQRVPRELNIVLEVSTRSIKLPGSCGPRRSRETSRSARKWSKENSHVSTRIASNRAQTRVRMCESSPDVHAMRITCLDRLLKISTPQIATREKEEASKKNHSSVRWHGFDKVAVTGLMELKGDRTAAMSQHRELRRKDNSGSSKAVEQDE</sequence>
<organism evidence="2 3">
    <name type="scientific">Punica granatum</name>
    <name type="common">Pomegranate</name>
    <dbReference type="NCBI Taxonomy" id="22663"/>
    <lineage>
        <taxon>Eukaryota</taxon>
        <taxon>Viridiplantae</taxon>
        <taxon>Streptophyta</taxon>
        <taxon>Embryophyta</taxon>
        <taxon>Tracheophyta</taxon>
        <taxon>Spermatophyta</taxon>
        <taxon>Magnoliopsida</taxon>
        <taxon>eudicotyledons</taxon>
        <taxon>Gunneridae</taxon>
        <taxon>Pentapetalae</taxon>
        <taxon>rosids</taxon>
        <taxon>malvids</taxon>
        <taxon>Myrtales</taxon>
        <taxon>Lythraceae</taxon>
        <taxon>Punica</taxon>
    </lineage>
</organism>
<proteinExistence type="predicted"/>
<feature type="region of interest" description="Disordered" evidence="1">
    <location>
        <begin position="193"/>
        <end position="220"/>
    </location>
</feature>
<reference evidence="2 3" key="1">
    <citation type="submission" date="2017-11" db="EMBL/GenBank/DDBJ databases">
        <title>De-novo sequencing of pomegranate (Punica granatum L.) genome.</title>
        <authorList>
            <person name="Akparov Z."/>
            <person name="Amiraslanov A."/>
            <person name="Hajiyeva S."/>
            <person name="Abbasov M."/>
            <person name="Kaur K."/>
            <person name="Hamwieh A."/>
            <person name="Solovyev V."/>
            <person name="Salamov A."/>
            <person name="Braich B."/>
            <person name="Kosarev P."/>
            <person name="Mahmoud A."/>
            <person name="Hajiyev E."/>
            <person name="Babayeva S."/>
            <person name="Izzatullayeva V."/>
            <person name="Mammadov A."/>
            <person name="Mammadov A."/>
            <person name="Sharifova S."/>
            <person name="Ojaghi J."/>
            <person name="Eynullazada K."/>
            <person name="Bayramov B."/>
            <person name="Abdulazimova A."/>
            <person name="Shahmuradov I."/>
        </authorList>
    </citation>
    <scope>NUCLEOTIDE SEQUENCE [LARGE SCALE GENOMIC DNA]</scope>
    <source>
        <strain evidence="3">cv. AG2017</strain>
        <tissue evidence="2">Leaf</tissue>
    </source>
</reference>
<dbReference type="Proteomes" id="UP000233551">
    <property type="component" value="Unassembled WGS sequence"/>
</dbReference>
<evidence type="ECO:0000313" key="2">
    <source>
        <dbReference type="EMBL" id="PKI71935.1"/>
    </source>
</evidence>
<protein>
    <submittedName>
        <fullName evidence="2">Uncharacterized protein</fullName>
    </submittedName>
</protein>
<feature type="compositionally biased region" description="Basic and acidic residues" evidence="1">
    <location>
        <begin position="99"/>
        <end position="115"/>
    </location>
</feature>